<evidence type="ECO:0000313" key="5">
    <source>
        <dbReference type="Proteomes" id="UP000193689"/>
    </source>
</evidence>
<dbReference type="InterPro" id="IPR020841">
    <property type="entry name" value="PKS_Beta-ketoAc_synthase_dom"/>
</dbReference>
<feature type="domain" description="Ketosynthase family 3 (KS3)" evidence="3">
    <location>
        <begin position="1"/>
        <end position="131"/>
    </location>
</feature>
<dbReference type="EMBL" id="MCFJ01000018">
    <property type="protein sequence ID" value="ORY57749.1"/>
    <property type="molecule type" value="Genomic_DNA"/>
</dbReference>
<proteinExistence type="predicted"/>
<dbReference type="Pfam" id="PF00109">
    <property type="entry name" value="ketoacyl-synt"/>
    <property type="match status" value="2"/>
</dbReference>
<evidence type="ECO:0000256" key="2">
    <source>
        <dbReference type="ARBA" id="ARBA00022553"/>
    </source>
</evidence>
<dbReference type="OrthoDB" id="329835at2759"/>
<dbReference type="GO" id="GO:0004312">
    <property type="term" value="F:fatty acid synthase activity"/>
    <property type="evidence" value="ECO:0007669"/>
    <property type="project" value="TreeGrafter"/>
</dbReference>
<dbReference type="GO" id="GO:0044550">
    <property type="term" value="P:secondary metabolite biosynthetic process"/>
    <property type="evidence" value="ECO:0007669"/>
    <property type="project" value="TreeGrafter"/>
</dbReference>
<keyword evidence="5" id="KW-1185">Reference proteome</keyword>
<dbReference type="InParanoid" id="A0A1Y2DET0"/>
<keyword evidence="2" id="KW-0597">Phosphoprotein</keyword>
<dbReference type="Proteomes" id="UP000193689">
    <property type="component" value="Unassembled WGS sequence"/>
</dbReference>
<protein>
    <recommendedName>
        <fullName evidence="3">Ketosynthase family 3 (KS3) domain-containing protein</fullName>
    </recommendedName>
</protein>
<sequence length="131" mass="13912">MEPQQRVLLEVAYASLDDAGYLATHHREDGDNVGCFIGGIFKAIQAGEYRMALTGGVNIMTGMNNFFDLAKAGFLSPTGQRKPFDKLSHAVADGDAILGVILGSPTNQGGFSASLTVPQSVAQQNLNRKVL</sequence>
<dbReference type="PROSITE" id="PS52004">
    <property type="entry name" value="KS3_2"/>
    <property type="match status" value="1"/>
</dbReference>
<comment type="caution">
    <text evidence="4">The sequence shown here is derived from an EMBL/GenBank/DDBJ whole genome shotgun (WGS) entry which is preliminary data.</text>
</comment>
<dbReference type="STRING" id="1141098.A0A1Y2DET0"/>
<dbReference type="InterPro" id="IPR014030">
    <property type="entry name" value="Ketoacyl_synth_N"/>
</dbReference>
<dbReference type="GeneID" id="63778695"/>
<accession>A0A1Y2DET0</accession>
<reference evidence="4 5" key="1">
    <citation type="submission" date="2016-07" db="EMBL/GenBank/DDBJ databases">
        <title>Pervasive Adenine N6-methylation of Active Genes in Fungi.</title>
        <authorList>
            <consortium name="DOE Joint Genome Institute"/>
            <person name="Mondo S.J."/>
            <person name="Dannebaum R.O."/>
            <person name="Kuo R.C."/>
            <person name="Labutti K."/>
            <person name="Haridas S."/>
            <person name="Kuo A."/>
            <person name="Salamov A."/>
            <person name="Ahrendt S.R."/>
            <person name="Lipzen A."/>
            <person name="Sullivan W."/>
            <person name="Andreopoulos W.B."/>
            <person name="Clum A."/>
            <person name="Lindquist E."/>
            <person name="Daum C."/>
            <person name="Ramamoorthy G.K."/>
            <person name="Gryganskyi A."/>
            <person name="Culley D."/>
            <person name="Magnuson J.K."/>
            <person name="James T.Y."/>
            <person name="O'Malley M.A."/>
            <person name="Stajich J.E."/>
            <person name="Spatafora J.W."/>
            <person name="Visel A."/>
            <person name="Grigoriev I.V."/>
        </authorList>
    </citation>
    <scope>NUCLEOTIDE SEQUENCE [LARGE SCALE GENOMIC DNA]</scope>
    <source>
        <strain evidence="4 5">CBS 129021</strain>
    </source>
</reference>
<dbReference type="SMART" id="SM00825">
    <property type="entry name" value="PKS_KS"/>
    <property type="match status" value="1"/>
</dbReference>
<evidence type="ECO:0000313" key="4">
    <source>
        <dbReference type="EMBL" id="ORY57749.1"/>
    </source>
</evidence>
<dbReference type="InterPro" id="IPR016039">
    <property type="entry name" value="Thiolase-like"/>
</dbReference>
<organism evidence="4 5">
    <name type="scientific">Pseudomassariella vexata</name>
    <dbReference type="NCBI Taxonomy" id="1141098"/>
    <lineage>
        <taxon>Eukaryota</taxon>
        <taxon>Fungi</taxon>
        <taxon>Dikarya</taxon>
        <taxon>Ascomycota</taxon>
        <taxon>Pezizomycotina</taxon>
        <taxon>Sordariomycetes</taxon>
        <taxon>Xylariomycetidae</taxon>
        <taxon>Amphisphaeriales</taxon>
        <taxon>Pseudomassariaceae</taxon>
        <taxon>Pseudomassariella</taxon>
    </lineage>
</organism>
<dbReference type="SUPFAM" id="SSF53901">
    <property type="entry name" value="Thiolase-like"/>
    <property type="match status" value="1"/>
</dbReference>
<dbReference type="InterPro" id="IPR050091">
    <property type="entry name" value="PKS_NRPS_Biosynth_Enz"/>
</dbReference>
<dbReference type="AlphaFoldDB" id="A0A1Y2DET0"/>
<evidence type="ECO:0000256" key="1">
    <source>
        <dbReference type="ARBA" id="ARBA00022450"/>
    </source>
</evidence>
<gene>
    <name evidence="4" type="ORF">BCR38DRAFT_461046</name>
</gene>
<dbReference type="PANTHER" id="PTHR43775:SF21">
    <property type="entry name" value="NON-REDUCING POLYKETIDE SYNTHASE AUSA-RELATED"/>
    <property type="match status" value="1"/>
</dbReference>
<dbReference type="PANTHER" id="PTHR43775">
    <property type="entry name" value="FATTY ACID SYNTHASE"/>
    <property type="match status" value="1"/>
</dbReference>
<evidence type="ECO:0000259" key="3">
    <source>
        <dbReference type="PROSITE" id="PS52004"/>
    </source>
</evidence>
<dbReference type="RefSeq" id="XP_040710878.1">
    <property type="nucleotide sequence ID" value="XM_040862483.1"/>
</dbReference>
<name>A0A1Y2DET0_9PEZI</name>
<keyword evidence="1" id="KW-0596">Phosphopantetheine</keyword>
<dbReference type="GO" id="GO:0006633">
    <property type="term" value="P:fatty acid biosynthetic process"/>
    <property type="evidence" value="ECO:0007669"/>
    <property type="project" value="TreeGrafter"/>
</dbReference>
<dbReference type="Gene3D" id="3.40.47.10">
    <property type="match status" value="3"/>
</dbReference>